<keyword evidence="3" id="KW-1185">Reference proteome</keyword>
<protein>
    <submittedName>
        <fullName evidence="2">Uncharacterized protein</fullName>
    </submittedName>
</protein>
<evidence type="ECO:0000256" key="1">
    <source>
        <dbReference type="SAM" id="MobiDB-lite"/>
    </source>
</evidence>
<dbReference type="OrthoDB" id="2094343at2759"/>
<accession>A0A507FK54</accession>
<organism evidence="2 3">
    <name type="scientific">Chytriomyces confervae</name>
    <dbReference type="NCBI Taxonomy" id="246404"/>
    <lineage>
        <taxon>Eukaryota</taxon>
        <taxon>Fungi</taxon>
        <taxon>Fungi incertae sedis</taxon>
        <taxon>Chytridiomycota</taxon>
        <taxon>Chytridiomycota incertae sedis</taxon>
        <taxon>Chytridiomycetes</taxon>
        <taxon>Chytridiales</taxon>
        <taxon>Chytriomycetaceae</taxon>
        <taxon>Chytriomyces</taxon>
    </lineage>
</organism>
<gene>
    <name evidence="2" type="ORF">CcCBS67573_g02918</name>
</gene>
<dbReference type="Proteomes" id="UP000320333">
    <property type="component" value="Unassembled WGS sequence"/>
</dbReference>
<dbReference type="EMBL" id="QEAP01000067">
    <property type="protein sequence ID" value="TPX75798.1"/>
    <property type="molecule type" value="Genomic_DNA"/>
</dbReference>
<comment type="caution">
    <text evidence="2">The sequence shown here is derived from an EMBL/GenBank/DDBJ whole genome shotgun (WGS) entry which is preliminary data.</text>
</comment>
<feature type="region of interest" description="Disordered" evidence="1">
    <location>
        <begin position="1"/>
        <end position="37"/>
    </location>
</feature>
<proteinExistence type="predicted"/>
<name>A0A507FK54_9FUNG</name>
<dbReference type="AlphaFoldDB" id="A0A507FK54"/>
<dbReference type="Gene3D" id="3.30.200.20">
    <property type="entry name" value="Phosphorylase Kinase, domain 1"/>
    <property type="match status" value="1"/>
</dbReference>
<dbReference type="STRING" id="246404.A0A507FK54"/>
<sequence>MGTGTSRLASLPAKDNFSTSSSILGFGKRSGVADPIRPDEVLTHPAIKDAFEVLPSKRLQGRGTSSNTATVKRKSDGKLFIIKRVTKSLLPPEQWYTKPDATEKSQRIPLELVLLRSHGTDDFLPQIVDVHEDEAHYYYITQTHGIRRRKWKSIKTWLKPKYYPCDWDSYLKM</sequence>
<evidence type="ECO:0000313" key="3">
    <source>
        <dbReference type="Proteomes" id="UP000320333"/>
    </source>
</evidence>
<reference evidence="2 3" key="1">
    <citation type="journal article" date="2019" name="Sci. Rep.">
        <title>Comparative genomics of chytrid fungi reveal insights into the obligate biotrophic and pathogenic lifestyle of Synchytrium endobioticum.</title>
        <authorList>
            <person name="van de Vossenberg B.T.L.H."/>
            <person name="Warris S."/>
            <person name="Nguyen H.D.T."/>
            <person name="van Gent-Pelzer M.P.E."/>
            <person name="Joly D.L."/>
            <person name="van de Geest H.C."/>
            <person name="Bonants P.J.M."/>
            <person name="Smith D.S."/>
            <person name="Levesque C.A."/>
            <person name="van der Lee T.A.J."/>
        </authorList>
    </citation>
    <scope>NUCLEOTIDE SEQUENCE [LARGE SCALE GENOMIC DNA]</scope>
    <source>
        <strain evidence="2 3">CBS 675.73</strain>
    </source>
</reference>
<evidence type="ECO:0000313" key="2">
    <source>
        <dbReference type="EMBL" id="TPX75798.1"/>
    </source>
</evidence>